<feature type="binding site" description="axial binding residue" evidence="13">
    <location>
        <position position="430"/>
    </location>
    <ligand>
        <name>heme</name>
        <dbReference type="ChEBI" id="CHEBI:30413"/>
    </ligand>
    <ligandPart>
        <name>Fe</name>
        <dbReference type="ChEBI" id="CHEBI:18248"/>
    </ligandPart>
</feature>
<keyword evidence="11 14" id="KW-0503">Monooxygenase</keyword>
<reference evidence="15 16" key="1">
    <citation type="submission" date="2019-08" db="EMBL/GenBank/DDBJ databases">
        <title>Whole genome of Aphis craccivora.</title>
        <authorList>
            <person name="Voronova N.V."/>
            <person name="Shulinski R.S."/>
            <person name="Bandarenka Y.V."/>
            <person name="Zhorov D.G."/>
            <person name="Warner D."/>
        </authorList>
    </citation>
    <scope>NUCLEOTIDE SEQUENCE [LARGE SCALE GENOMIC DNA]</scope>
    <source>
        <strain evidence="15">180601</strain>
        <tissue evidence="15">Whole Body</tissue>
    </source>
</reference>
<evidence type="ECO:0000256" key="8">
    <source>
        <dbReference type="ARBA" id="ARBA00022848"/>
    </source>
</evidence>
<evidence type="ECO:0000313" key="16">
    <source>
        <dbReference type="Proteomes" id="UP000478052"/>
    </source>
</evidence>
<name>A0A6G0YQJ8_APHCR</name>
<dbReference type="Pfam" id="PF00067">
    <property type="entry name" value="p450"/>
    <property type="match status" value="2"/>
</dbReference>
<keyword evidence="12" id="KW-0472">Membrane</keyword>
<evidence type="ECO:0000256" key="2">
    <source>
        <dbReference type="ARBA" id="ARBA00004174"/>
    </source>
</evidence>
<feature type="non-terminal residue" evidence="15">
    <location>
        <position position="1"/>
    </location>
</feature>
<dbReference type="OrthoDB" id="2789670at2759"/>
<evidence type="ECO:0000256" key="1">
    <source>
        <dbReference type="ARBA" id="ARBA00001971"/>
    </source>
</evidence>
<dbReference type="GO" id="GO:0020037">
    <property type="term" value="F:heme binding"/>
    <property type="evidence" value="ECO:0007669"/>
    <property type="project" value="InterPro"/>
</dbReference>
<evidence type="ECO:0000256" key="7">
    <source>
        <dbReference type="ARBA" id="ARBA00022824"/>
    </source>
</evidence>
<comment type="subcellular location">
    <subcellularLocation>
        <location evidence="3">Endoplasmic reticulum membrane</location>
        <topology evidence="3">Peripheral membrane protein</topology>
    </subcellularLocation>
    <subcellularLocation>
        <location evidence="2">Microsome membrane</location>
        <topology evidence="2">Peripheral membrane protein</topology>
    </subcellularLocation>
</comment>
<dbReference type="InterPro" id="IPR017972">
    <property type="entry name" value="Cyt_P450_CS"/>
</dbReference>
<dbReference type="EMBL" id="VUJU01002886">
    <property type="protein sequence ID" value="KAF0759798.1"/>
    <property type="molecule type" value="Genomic_DNA"/>
</dbReference>
<dbReference type="GO" id="GO:0005789">
    <property type="term" value="C:endoplasmic reticulum membrane"/>
    <property type="evidence" value="ECO:0007669"/>
    <property type="project" value="UniProtKB-SubCell"/>
</dbReference>
<dbReference type="PRINTS" id="PR00385">
    <property type="entry name" value="P450"/>
</dbReference>
<dbReference type="CDD" id="cd11056">
    <property type="entry name" value="CYP6-like"/>
    <property type="match status" value="1"/>
</dbReference>
<comment type="similarity">
    <text evidence="4 14">Belongs to the cytochrome P450 family.</text>
</comment>
<dbReference type="PRINTS" id="PR00464">
    <property type="entry name" value="EP450II"/>
</dbReference>
<dbReference type="InterPro" id="IPR002402">
    <property type="entry name" value="Cyt_P450_E_grp-II"/>
</dbReference>
<dbReference type="AlphaFoldDB" id="A0A6G0YQJ8"/>
<keyword evidence="7" id="KW-0256">Endoplasmic reticulum</keyword>
<dbReference type="InterPro" id="IPR050476">
    <property type="entry name" value="Insect_CytP450_Detox"/>
</dbReference>
<dbReference type="PANTHER" id="PTHR24292:SF54">
    <property type="entry name" value="CYP9F3-RELATED"/>
    <property type="match status" value="1"/>
</dbReference>
<dbReference type="SUPFAM" id="SSF48264">
    <property type="entry name" value="Cytochrome P450"/>
    <property type="match status" value="1"/>
</dbReference>
<evidence type="ECO:0000256" key="11">
    <source>
        <dbReference type="ARBA" id="ARBA00023033"/>
    </source>
</evidence>
<keyword evidence="8" id="KW-0492">Microsome</keyword>
<evidence type="ECO:0000256" key="12">
    <source>
        <dbReference type="ARBA" id="ARBA00023136"/>
    </source>
</evidence>
<keyword evidence="5 13" id="KW-0349">Heme</keyword>
<dbReference type="PROSITE" id="PS00086">
    <property type="entry name" value="CYTOCHROME_P450"/>
    <property type="match status" value="1"/>
</dbReference>
<dbReference type="GO" id="GO:0005506">
    <property type="term" value="F:iron ion binding"/>
    <property type="evidence" value="ECO:0007669"/>
    <property type="project" value="InterPro"/>
</dbReference>
<keyword evidence="9 14" id="KW-0560">Oxidoreductase</keyword>
<dbReference type="GO" id="GO:0004497">
    <property type="term" value="F:monooxygenase activity"/>
    <property type="evidence" value="ECO:0007669"/>
    <property type="project" value="UniProtKB-KW"/>
</dbReference>
<evidence type="ECO:0000256" key="4">
    <source>
        <dbReference type="ARBA" id="ARBA00010617"/>
    </source>
</evidence>
<comment type="caution">
    <text evidence="15">The sequence shown here is derived from an EMBL/GenBank/DDBJ whole genome shotgun (WGS) entry which is preliminary data.</text>
</comment>
<keyword evidence="10 13" id="KW-0408">Iron</keyword>
<keyword evidence="16" id="KW-1185">Reference proteome</keyword>
<proteinExistence type="inferred from homology"/>
<evidence type="ECO:0000256" key="9">
    <source>
        <dbReference type="ARBA" id="ARBA00023002"/>
    </source>
</evidence>
<sequence>SCDSVWCKSALDSTVLVYLTIMWRSRSSSPQSEVSDLATTPLLLSPKVVVFHYDEGIGDNIKAYILINVLVLLSIDTSLKVNIDFPDEKMCGFYQMKTPYLIIRDPELINIMLIKDFAHFTDRGFYLDPLINLMSNSLFFMNGKRWKIMRQKLNPGFTSGKLKLMYGQVNNYSKELLNFISKNEIKIHDLLGKYATDVIGTCAFGLKLDSMTDKDSEFQKYGRQLFKPTFRLLIVNILGMISPQIPRMLKIQQLLPDVIDFFVSTFKEVITYREKNGVTKNDMTQTLMQARKQLVLNNDAIPEEKFTDIDIVKNAILLFAVGAEPVSDTLAFCFYELALNKPIQDKLRQHIYVTRKKHGGEKATNTYLVPGQSLVIEKGQKIIIPTYSIYHDPKYYPNPDIFDPKRFSPEEKAKRSKASELFFGDGPRFCIGKRLAEIELKLCLSEIISYFEVLPCRKTENPIQITPTGMVVKPKNGVWLTLKPIITQ</sequence>
<evidence type="ECO:0000256" key="3">
    <source>
        <dbReference type="ARBA" id="ARBA00004406"/>
    </source>
</evidence>
<dbReference type="InterPro" id="IPR001128">
    <property type="entry name" value="Cyt_P450"/>
</dbReference>
<accession>A0A6G0YQJ8</accession>
<dbReference type="GO" id="GO:0016705">
    <property type="term" value="F:oxidoreductase activity, acting on paired donors, with incorporation or reduction of molecular oxygen"/>
    <property type="evidence" value="ECO:0007669"/>
    <property type="project" value="InterPro"/>
</dbReference>
<gene>
    <name evidence="15" type="ORF">FWK35_00021056</name>
</gene>
<protein>
    <submittedName>
        <fullName evidence="15">Putative cytochrome P450 6a13</fullName>
    </submittedName>
</protein>
<dbReference type="InterPro" id="IPR036396">
    <property type="entry name" value="Cyt_P450_sf"/>
</dbReference>
<evidence type="ECO:0000256" key="6">
    <source>
        <dbReference type="ARBA" id="ARBA00022723"/>
    </source>
</evidence>
<evidence type="ECO:0000256" key="14">
    <source>
        <dbReference type="RuleBase" id="RU000461"/>
    </source>
</evidence>
<dbReference type="Proteomes" id="UP000478052">
    <property type="component" value="Unassembled WGS sequence"/>
</dbReference>
<evidence type="ECO:0000256" key="5">
    <source>
        <dbReference type="ARBA" id="ARBA00022617"/>
    </source>
</evidence>
<organism evidence="15 16">
    <name type="scientific">Aphis craccivora</name>
    <name type="common">Cowpea aphid</name>
    <dbReference type="NCBI Taxonomy" id="307492"/>
    <lineage>
        <taxon>Eukaryota</taxon>
        <taxon>Metazoa</taxon>
        <taxon>Ecdysozoa</taxon>
        <taxon>Arthropoda</taxon>
        <taxon>Hexapoda</taxon>
        <taxon>Insecta</taxon>
        <taxon>Pterygota</taxon>
        <taxon>Neoptera</taxon>
        <taxon>Paraneoptera</taxon>
        <taxon>Hemiptera</taxon>
        <taxon>Sternorrhyncha</taxon>
        <taxon>Aphidomorpha</taxon>
        <taxon>Aphidoidea</taxon>
        <taxon>Aphididae</taxon>
        <taxon>Aphidini</taxon>
        <taxon>Aphis</taxon>
        <taxon>Aphis</taxon>
    </lineage>
</organism>
<keyword evidence="6 13" id="KW-0479">Metal-binding</keyword>
<comment type="cofactor">
    <cofactor evidence="1 13">
        <name>heme</name>
        <dbReference type="ChEBI" id="CHEBI:30413"/>
    </cofactor>
</comment>
<evidence type="ECO:0000256" key="13">
    <source>
        <dbReference type="PIRSR" id="PIRSR602402-1"/>
    </source>
</evidence>
<evidence type="ECO:0000313" key="15">
    <source>
        <dbReference type="EMBL" id="KAF0759798.1"/>
    </source>
</evidence>
<dbReference type="Gene3D" id="1.10.630.10">
    <property type="entry name" value="Cytochrome P450"/>
    <property type="match status" value="1"/>
</dbReference>
<dbReference type="PANTHER" id="PTHR24292">
    <property type="entry name" value="CYTOCHROME P450"/>
    <property type="match status" value="1"/>
</dbReference>
<evidence type="ECO:0000256" key="10">
    <source>
        <dbReference type="ARBA" id="ARBA00023004"/>
    </source>
</evidence>